<evidence type="ECO:0000256" key="3">
    <source>
        <dbReference type="SAM" id="Phobius"/>
    </source>
</evidence>
<dbReference type="SUPFAM" id="SSF81606">
    <property type="entry name" value="PP2C-like"/>
    <property type="match status" value="1"/>
</dbReference>
<accession>A0A538T2L4</accession>
<feature type="transmembrane region" description="Helical" evidence="3">
    <location>
        <begin position="88"/>
        <end position="108"/>
    </location>
</feature>
<organism evidence="5 6">
    <name type="scientific">Eiseniibacteriota bacterium</name>
    <dbReference type="NCBI Taxonomy" id="2212470"/>
    <lineage>
        <taxon>Bacteria</taxon>
        <taxon>Candidatus Eiseniibacteriota</taxon>
    </lineage>
</organism>
<feature type="transmembrane region" description="Helical" evidence="3">
    <location>
        <begin position="21"/>
        <end position="43"/>
    </location>
</feature>
<dbReference type="AlphaFoldDB" id="A0A538T2L4"/>
<keyword evidence="3" id="KW-0472">Membrane</keyword>
<feature type="non-terminal residue" evidence="5">
    <location>
        <position position="641"/>
    </location>
</feature>
<dbReference type="GO" id="GO:0007165">
    <property type="term" value="P:signal transduction"/>
    <property type="evidence" value="ECO:0007669"/>
    <property type="project" value="InterPro"/>
</dbReference>
<dbReference type="PANTHER" id="PTHR43156">
    <property type="entry name" value="STAGE II SPORULATION PROTEIN E-RELATED"/>
    <property type="match status" value="1"/>
</dbReference>
<feature type="domain" description="HAMP" evidence="4">
    <location>
        <begin position="351"/>
        <end position="403"/>
    </location>
</feature>
<evidence type="ECO:0000259" key="4">
    <source>
        <dbReference type="PROSITE" id="PS50885"/>
    </source>
</evidence>
<feature type="transmembrane region" description="Helical" evidence="3">
    <location>
        <begin position="55"/>
        <end position="76"/>
    </location>
</feature>
<keyword evidence="3" id="KW-0812">Transmembrane</keyword>
<evidence type="ECO:0000256" key="1">
    <source>
        <dbReference type="ARBA" id="ARBA00022801"/>
    </source>
</evidence>
<evidence type="ECO:0000256" key="2">
    <source>
        <dbReference type="SAM" id="Coils"/>
    </source>
</evidence>
<dbReference type="InterPro" id="IPR001932">
    <property type="entry name" value="PPM-type_phosphatase-like_dom"/>
</dbReference>
<dbReference type="Proteomes" id="UP000317716">
    <property type="component" value="Unassembled WGS sequence"/>
</dbReference>
<name>A0A538T2L4_UNCEI</name>
<feature type="coiled-coil region" evidence="2">
    <location>
        <begin position="394"/>
        <end position="424"/>
    </location>
</feature>
<feature type="transmembrane region" description="Helical" evidence="3">
    <location>
        <begin position="321"/>
        <end position="340"/>
    </location>
</feature>
<proteinExistence type="predicted"/>
<dbReference type="PANTHER" id="PTHR43156:SF2">
    <property type="entry name" value="STAGE II SPORULATION PROTEIN E"/>
    <property type="match status" value="1"/>
</dbReference>
<dbReference type="SMART" id="SM00304">
    <property type="entry name" value="HAMP"/>
    <property type="match status" value="1"/>
</dbReference>
<keyword evidence="3" id="KW-1133">Transmembrane helix</keyword>
<dbReference type="InterPro" id="IPR052016">
    <property type="entry name" value="Bact_Sigma-Reg"/>
</dbReference>
<dbReference type="InterPro" id="IPR003660">
    <property type="entry name" value="HAMP_dom"/>
</dbReference>
<dbReference type="GO" id="GO:0016791">
    <property type="term" value="F:phosphatase activity"/>
    <property type="evidence" value="ECO:0007669"/>
    <property type="project" value="TreeGrafter"/>
</dbReference>
<dbReference type="GO" id="GO:0016020">
    <property type="term" value="C:membrane"/>
    <property type="evidence" value="ECO:0007669"/>
    <property type="project" value="InterPro"/>
</dbReference>
<reference evidence="5 6" key="1">
    <citation type="journal article" date="2019" name="Nat. Microbiol.">
        <title>Mediterranean grassland soil C-N compound turnover is dependent on rainfall and depth, and is mediated by genomically divergent microorganisms.</title>
        <authorList>
            <person name="Diamond S."/>
            <person name="Andeer P.F."/>
            <person name="Li Z."/>
            <person name="Crits-Christoph A."/>
            <person name="Burstein D."/>
            <person name="Anantharaman K."/>
            <person name="Lane K.R."/>
            <person name="Thomas B.C."/>
            <person name="Pan C."/>
            <person name="Northen T.R."/>
            <person name="Banfield J.F."/>
        </authorList>
    </citation>
    <scope>NUCLEOTIDE SEQUENCE [LARGE SCALE GENOMIC DNA]</scope>
    <source>
        <strain evidence="5">WS_2</strain>
    </source>
</reference>
<keyword evidence="1" id="KW-0378">Hydrolase</keyword>
<dbReference type="Gene3D" id="3.60.40.10">
    <property type="entry name" value="PPM-type phosphatase domain"/>
    <property type="match status" value="1"/>
</dbReference>
<dbReference type="Gene3D" id="6.10.340.10">
    <property type="match status" value="1"/>
</dbReference>
<dbReference type="SMART" id="SM00331">
    <property type="entry name" value="PP2C_SIG"/>
    <property type="match status" value="1"/>
</dbReference>
<keyword evidence="2" id="KW-0175">Coiled coil</keyword>
<evidence type="ECO:0000313" key="5">
    <source>
        <dbReference type="EMBL" id="TMQ57869.1"/>
    </source>
</evidence>
<dbReference type="EMBL" id="VBOS01000101">
    <property type="protein sequence ID" value="TMQ57869.1"/>
    <property type="molecule type" value="Genomic_DNA"/>
</dbReference>
<gene>
    <name evidence="5" type="ORF">E6K72_03225</name>
</gene>
<protein>
    <recommendedName>
        <fullName evidence="4">HAMP domain-containing protein</fullName>
    </recommendedName>
</protein>
<feature type="coiled-coil region" evidence="2">
    <location>
        <begin position="116"/>
        <end position="143"/>
    </location>
</feature>
<dbReference type="InterPro" id="IPR036457">
    <property type="entry name" value="PPM-type-like_dom_sf"/>
</dbReference>
<evidence type="ECO:0000313" key="6">
    <source>
        <dbReference type="Proteomes" id="UP000317716"/>
    </source>
</evidence>
<dbReference type="Pfam" id="PF07228">
    <property type="entry name" value="SpoIIE"/>
    <property type="match status" value="1"/>
</dbReference>
<comment type="caution">
    <text evidence="5">The sequence shown here is derived from an EMBL/GenBank/DDBJ whole genome shotgun (WGS) entry which is preliminary data.</text>
</comment>
<sequence length="641" mass="67966">MVAITLTMRFRGARLITGPGAPLRIVVITIASLAIPAVIVVLAGTRKGLPGFERFGVILGGVTAGAMTLLRMGRILALAERQVSHRLFALLAFATIVPSLVLLTLWAATSWLGASSDRAQAAVRELRSEERRLEADLTLALARPADAESRLSDLALMRARSGERVIAWLRRGSWARVAGEVAWGDTALREWTADSTGRATLAVIGGVAYVGARAVAASDTALAAIGLIPVRGPMADDISRRIGARLRTTGGSARRISYTATGALDEIADGGLSPTAGYAEQLGWIWDGTRWQRSGNILSVETDLAVALGGLVRNPMVTPIAVIPLVLLVLLVIVAARVLAMTINTARTLGVSISAAAAALRTGAGALEAGRLDHRIVVAGDNDLWDVAAAFNRMAEGLERGRELERERQRLESELALARRIQSRLLPERAPEVRGAEIAGFSEPAREVGGDYYDHIVLADGRVALVIADVSGKGMPAALLMSAFRAALLTQLDGGAEPGAAFGHVNRFLHRSIDPGRFVTAFLAVLDPQSERIDYCNAGHNPPYLVTRDGRTTTLETGGLLLGMLEDSSYAQGVAELAPGNMLVLFTDGVTEAQRADGAMWGEERLVSTLREGACEPCAALVRRIVDAVRAFEGEEGPSDD</sequence>
<dbReference type="PROSITE" id="PS50885">
    <property type="entry name" value="HAMP"/>
    <property type="match status" value="1"/>
</dbReference>